<evidence type="ECO:0000256" key="3">
    <source>
        <dbReference type="ARBA" id="ARBA00022827"/>
    </source>
</evidence>
<dbReference type="Pfam" id="PF08031">
    <property type="entry name" value="BBE"/>
    <property type="match status" value="1"/>
</dbReference>
<keyword evidence="3" id="KW-0274">FAD</keyword>
<dbReference type="GO" id="GO:0071949">
    <property type="term" value="F:FAD binding"/>
    <property type="evidence" value="ECO:0007669"/>
    <property type="project" value="InterPro"/>
</dbReference>
<feature type="signal peptide" evidence="5">
    <location>
        <begin position="1"/>
        <end position="22"/>
    </location>
</feature>
<name>A0A8H5LMU4_9AGAR</name>
<dbReference type="OrthoDB" id="2151789at2759"/>
<dbReference type="AlphaFoldDB" id="A0A8H5LMU4"/>
<evidence type="ECO:0000313" key="7">
    <source>
        <dbReference type="EMBL" id="KAF5363007.1"/>
    </source>
</evidence>
<dbReference type="InterPro" id="IPR016169">
    <property type="entry name" value="FAD-bd_PCMH_sub2"/>
</dbReference>
<protein>
    <recommendedName>
        <fullName evidence="6">FAD-binding PCMH-type domain-containing protein</fullName>
    </recommendedName>
</protein>
<feature type="chain" id="PRO_5034723420" description="FAD-binding PCMH-type domain-containing protein" evidence="5">
    <location>
        <begin position="23"/>
        <end position="490"/>
    </location>
</feature>
<evidence type="ECO:0000259" key="6">
    <source>
        <dbReference type="PROSITE" id="PS51387"/>
    </source>
</evidence>
<dbReference type="EMBL" id="JAACJN010000192">
    <property type="protein sequence ID" value="KAF5363007.1"/>
    <property type="molecule type" value="Genomic_DNA"/>
</dbReference>
<evidence type="ECO:0000256" key="5">
    <source>
        <dbReference type="SAM" id="SignalP"/>
    </source>
</evidence>
<dbReference type="Pfam" id="PF01565">
    <property type="entry name" value="FAD_binding_4"/>
    <property type="match status" value="1"/>
</dbReference>
<dbReference type="InterPro" id="IPR016166">
    <property type="entry name" value="FAD-bd_PCMH"/>
</dbReference>
<evidence type="ECO:0000313" key="8">
    <source>
        <dbReference type="Proteomes" id="UP000518752"/>
    </source>
</evidence>
<keyword evidence="4" id="KW-0560">Oxidoreductase</keyword>
<feature type="domain" description="FAD-binding PCMH-type" evidence="6">
    <location>
        <begin position="57"/>
        <end position="227"/>
    </location>
</feature>
<proteinExistence type="inferred from homology"/>
<keyword evidence="8" id="KW-1185">Reference proteome</keyword>
<dbReference type="InterPro" id="IPR050416">
    <property type="entry name" value="FAD-linked_Oxidoreductase"/>
</dbReference>
<gene>
    <name evidence="7" type="ORF">D9757_013373</name>
</gene>
<dbReference type="Gene3D" id="3.30.43.10">
    <property type="entry name" value="Uridine Diphospho-n-acetylenolpyruvylglucosamine Reductase, domain 2"/>
    <property type="match status" value="1"/>
</dbReference>
<dbReference type="PANTHER" id="PTHR42973:SF13">
    <property type="entry name" value="FAD-BINDING PCMH-TYPE DOMAIN-CONTAINING PROTEIN"/>
    <property type="match status" value="1"/>
</dbReference>
<reference evidence="7 8" key="1">
    <citation type="journal article" date="2020" name="ISME J.">
        <title>Uncovering the hidden diversity of litter-decomposition mechanisms in mushroom-forming fungi.</title>
        <authorList>
            <person name="Floudas D."/>
            <person name="Bentzer J."/>
            <person name="Ahren D."/>
            <person name="Johansson T."/>
            <person name="Persson P."/>
            <person name="Tunlid A."/>
        </authorList>
    </citation>
    <scope>NUCLEOTIDE SEQUENCE [LARGE SCALE GENOMIC DNA]</scope>
    <source>
        <strain evidence="7 8">CBS 406.79</strain>
    </source>
</reference>
<accession>A0A8H5LMU4</accession>
<sequence>MRLRNALTTMMSLAVAARQSTAQTICAQIAASIGWTSVFPSFTPQYTTDILHWLESSTQLSECSVRPNTVEKVATVLALLGKTNTPFAVKGGGHTSNPGFSSTTGVQISLEKFAGVDYDQNAGTVTIGASLVWDEVYGELQPHGVTVLGGRFPSVGVSGLLLGGGYSWKANAFGLGSDSVVAWEVAFPNGTAATVTDANDPDLAFALRGGGNNFGIVTNFVMKAYPQTNVWGGILVVTQDNWDAVLSATETFSSTVTDPKAQIFVIFGSAGLVVTNVPVSFVTLSYDAPEQPEGIFDQFLAIDALIKDISSRSLLSLVQTGLAANYGAFTRGSWDTIPTPSYDRTFMNALVNQTVFWSDKLTSSGSILVGTAIEPFLPSILASGTTETAAYPYTREQVYFPTLLAMYWLPTSIDQTMIAARNSSVDTLKSVLEIETQGAAPGVPYSNYAASTTTVEQLYGSNLARLRQIKKRVDPNNVMGLAGGFKILPA</sequence>
<dbReference type="InterPro" id="IPR006094">
    <property type="entry name" value="Oxid_FAD_bind_N"/>
</dbReference>
<keyword evidence="2" id="KW-0285">Flavoprotein</keyword>
<dbReference type="GO" id="GO:0016491">
    <property type="term" value="F:oxidoreductase activity"/>
    <property type="evidence" value="ECO:0007669"/>
    <property type="project" value="UniProtKB-KW"/>
</dbReference>
<dbReference type="Gene3D" id="3.40.462.20">
    <property type="match status" value="1"/>
</dbReference>
<dbReference type="InterPro" id="IPR036318">
    <property type="entry name" value="FAD-bd_PCMH-like_sf"/>
</dbReference>
<dbReference type="InterPro" id="IPR016167">
    <property type="entry name" value="FAD-bd_PCMH_sub1"/>
</dbReference>
<dbReference type="Proteomes" id="UP000518752">
    <property type="component" value="Unassembled WGS sequence"/>
</dbReference>
<evidence type="ECO:0000256" key="1">
    <source>
        <dbReference type="ARBA" id="ARBA00005466"/>
    </source>
</evidence>
<keyword evidence="5" id="KW-0732">Signal</keyword>
<comment type="similarity">
    <text evidence="1">Belongs to the oxygen-dependent FAD-linked oxidoreductase family.</text>
</comment>
<evidence type="ECO:0000256" key="2">
    <source>
        <dbReference type="ARBA" id="ARBA00022630"/>
    </source>
</evidence>
<organism evidence="7 8">
    <name type="scientific">Collybiopsis confluens</name>
    <dbReference type="NCBI Taxonomy" id="2823264"/>
    <lineage>
        <taxon>Eukaryota</taxon>
        <taxon>Fungi</taxon>
        <taxon>Dikarya</taxon>
        <taxon>Basidiomycota</taxon>
        <taxon>Agaricomycotina</taxon>
        <taxon>Agaricomycetes</taxon>
        <taxon>Agaricomycetidae</taxon>
        <taxon>Agaricales</taxon>
        <taxon>Marasmiineae</taxon>
        <taxon>Omphalotaceae</taxon>
        <taxon>Collybiopsis</taxon>
    </lineage>
</organism>
<dbReference type="SUPFAM" id="SSF56176">
    <property type="entry name" value="FAD-binding/transporter-associated domain-like"/>
    <property type="match status" value="1"/>
</dbReference>
<dbReference type="InterPro" id="IPR012951">
    <property type="entry name" value="BBE"/>
</dbReference>
<evidence type="ECO:0000256" key="4">
    <source>
        <dbReference type="ARBA" id="ARBA00023002"/>
    </source>
</evidence>
<comment type="caution">
    <text evidence="7">The sequence shown here is derived from an EMBL/GenBank/DDBJ whole genome shotgun (WGS) entry which is preliminary data.</text>
</comment>
<dbReference type="Gene3D" id="3.30.465.10">
    <property type="match status" value="1"/>
</dbReference>
<dbReference type="PANTHER" id="PTHR42973">
    <property type="entry name" value="BINDING OXIDOREDUCTASE, PUTATIVE (AFU_ORTHOLOGUE AFUA_1G17690)-RELATED"/>
    <property type="match status" value="1"/>
</dbReference>
<dbReference type="PROSITE" id="PS51387">
    <property type="entry name" value="FAD_PCMH"/>
    <property type="match status" value="1"/>
</dbReference>